<gene>
    <name evidence="7" type="ORF">AFR_34755</name>
</gene>
<dbReference type="PANTHER" id="PTHR43401">
    <property type="entry name" value="L-THREONINE 3-DEHYDROGENASE"/>
    <property type="match status" value="1"/>
</dbReference>
<dbReference type="InterPro" id="IPR011032">
    <property type="entry name" value="GroES-like_sf"/>
</dbReference>
<dbReference type="InterPro" id="IPR013149">
    <property type="entry name" value="ADH-like_C"/>
</dbReference>
<dbReference type="AlphaFoldDB" id="U5W873"/>
<dbReference type="SMART" id="SM00829">
    <property type="entry name" value="PKS_ER"/>
    <property type="match status" value="1"/>
</dbReference>
<dbReference type="InterPro" id="IPR013154">
    <property type="entry name" value="ADH-like_N"/>
</dbReference>
<reference evidence="7 8" key="1">
    <citation type="journal article" date="2014" name="J. Biotechnol.">
        <title>Complete genome sequence of the actinobacterium Actinoplanes friuliensis HAG 010964, producer of the lipopeptide antibiotic friulimycin.</title>
        <authorList>
            <person name="Ruckert C."/>
            <person name="Szczepanowski R."/>
            <person name="Albersmeier A."/>
            <person name="Goesmann A."/>
            <person name="Fischer N."/>
            <person name="Steinkamper A."/>
            <person name="Puhler A."/>
            <person name="Biener R."/>
            <person name="Schwartz D."/>
            <person name="Kalinowski J."/>
        </authorList>
    </citation>
    <scope>NUCLEOTIDE SEQUENCE [LARGE SCALE GENOMIC DNA]</scope>
    <source>
        <strain evidence="7 8">DSM 7358</strain>
    </source>
</reference>
<dbReference type="Gene3D" id="3.90.180.10">
    <property type="entry name" value="Medium-chain alcohol dehydrogenases, catalytic domain"/>
    <property type="match status" value="1"/>
</dbReference>
<dbReference type="Pfam" id="PF08240">
    <property type="entry name" value="ADH_N"/>
    <property type="match status" value="1"/>
</dbReference>
<dbReference type="OrthoDB" id="9797931at2"/>
<dbReference type="Proteomes" id="UP000017746">
    <property type="component" value="Chromosome"/>
</dbReference>
<dbReference type="InterPro" id="IPR020843">
    <property type="entry name" value="ER"/>
</dbReference>
<name>U5W873_9ACTN</name>
<dbReference type="STRING" id="1246995.AFR_34755"/>
<dbReference type="InterPro" id="IPR002328">
    <property type="entry name" value="ADH_Zn_CS"/>
</dbReference>
<dbReference type="PANTHER" id="PTHR43401:SF2">
    <property type="entry name" value="L-THREONINE 3-DEHYDROGENASE"/>
    <property type="match status" value="1"/>
</dbReference>
<dbReference type="PROSITE" id="PS00059">
    <property type="entry name" value="ADH_ZINC"/>
    <property type="match status" value="1"/>
</dbReference>
<evidence type="ECO:0000313" key="8">
    <source>
        <dbReference type="Proteomes" id="UP000017746"/>
    </source>
</evidence>
<evidence type="ECO:0000259" key="6">
    <source>
        <dbReference type="SMART" id="SM00829"/>
    </source>
</evidence>
<dbReference type="InterPro" id="IPR050129">
    <property type="entry name" value="Zn_alcohol_dh"/>
</dbReference>
<dbReference type="SUPFAM" id="SSF51735">
    <property type="entry name" value="NAD(P)-binding Rossmann-fold domains"/>
    <property type="match status" value="1"/>
</dbReference>
<feature type="domain" description="Enoyl reductase (ER)" evidence="6">
    <location>
        <begin position="6"/>
        <end position="334"/>
    </location>
</feature>
<evidence type="ECO:0000256" key="2">
    <source>
        <dbReference type="ARBA" id="ARBA00022723"/>
    </source>
</evidence>
<organism evidence="7 8">
    <name type="scientific">Actinoplanes friuliensis DSM 7358</name>
    <dbReference type="NCBI Taxonomy" id="1246995"/>
    <lineage>
        <taxon>Bacteria</taxon>
        <taxon>Bacillati</taxon>
        <taxon>Actinomycetota</taxon>
        <taxon>Actinomycetes</taxon>
        <taxon>Micromonosporales</taxon>
        <taxon>Micromonosporaceae</taxon>
        <taxon>Actinoplanes</taxon>
    </lineage>
</organism>
<dbReference type="GO" id="GO:0016491">
    <property type="term" value="F:oxidoreductase activity"/>
    <property type="evidence" value="ECO:0007669"/>
    <property type="project" value="UniProtKB-KW"/>
</dbReference>
<dbReference type="EMBL" id="CP006272">
    <property type="protein sequence ID" value="AGZ45207.1"/>
    <property type="molecule type" value="Genomic_DNA"/>
</dbReference>
<comment type="similarity">
    <text evidence="5">Belongs to the zinc-containing alcohol dehydrogenase family.</text>
</comment>
<dbReference type="RefSeq" id="WP_023561544.1">
    <property type="nucleotide sequence ID" value="NC_022657.1"/>
</dbReference>
<proteinExistence type="inferred from homology"/>
<evidence type="ECO:0000256" key="5">
    <source>
        <dbReference type="RuleBase" id="RU361277"/>
    </source>
</evidence>
<evidence type="ECO:0000256" key="3">
    <source>
        <dbReference type="ARBA" id="ARBA00022833"/>
    </source>
</evidence>
<dbReference type="GO" id="GO:0008270">
    <property type="term" value="F:zinc ion binding"/>
    <property type="evidence" value="ECO:0007669"/>
    <property type="project" value="InterPro"/>
</dbReference>
<accession>U5W873</accession>
<dbReference type="KEGG" id="afs:AFR_34755"/>
<dbReference type="eggNOG" id="COG1063">
    <property type="taxonomic scope" value="Bacteria"/>
</dbReference>
<evidence type="ECO:0000313" key="7">
    <source>
        <dbReference type="EMBL" id="AGZ45207.1"/>
    </source>
</evidence>
<dbReference type="SUPFAM" id="SSF50129">
    <property type="entry name" value="GroES-like"/>
    <property type="match status" value="1"/>
</dbReference>
<dbReference type="Gene3D" id="3.40.50.720">
    <property type="entry name" value="NAD(P)-binding Rossmann-like Domain"/>
    <property type="match status" value="1"/>
</dbReference>
<sequence length="342" mass="35642">MMRVVVTPDRVQVVEAAVPSPGPGEVLLRTLVAGVCGSDTHALRGRHPNVTPPYAPGHEVVGVVVEVAPDVTAVSVGQRVIVEPDLPCWSCKQCLAGRQNLCENLGFFGCGSEQGGMSDQFTIDVRRLHVVPDGLDDRTAALIEPVSTPVHAIRLAGDVKDRAVAILGAGTIGLLTLKVAKAHGAGRVVMTARSARSRERALAFGADAVVDATATDAADQVRAALGESADVVFDCVAEQSTTLQALRIADKGGTVVVVGVPAGDVQIPLALLQDSQLRIQGSATYLPEDYTDAMTLLADGTVRASDFVTAVRPLTEAAEAFADAESTAHIKVLLAPNPDELR</sequence>
<evidence type="ECO:0000256" key="1">
    <source>
        <dbReference type="ARBA" id="ARBA00001947"/>
    </source>
</evidence>
<dbReference type="Pfam" id="PF00107">
    <property type="entry name" value="ADH_zinc_N"/>
    <property type="match status" value="1"/>
</dbReference>
<dbReference type="InterPro" id="IPR036291">
    <property type="entry name" value="NAD(P)-bd_dom_sf"/>
</dbReference>
<dbReference type="PATRIC" id="fig|1246995.3.peg.7032"/>
<comment type="cofactor">
    <cofactor evidence="1 5">
        <name>Zn(2+)</name>
        <dbReference type="ChEBI" id="CHEBI:29105"/>
    </cofactor>
</comment>
<keyword evidence="3 5" id="KW-0862">Zinc</keyword>
<keyword evidence="8" id="KW-1185">Reference proteome</keyword>
<protein>
    <submittedName>
        <fullName evidence="7">Alcohol dehydrogenase GroES domain-containing protein</fullName>
    </submittedName>
</protein>
<keyword evidence="4" id="KW-0560">Oxidoreductase</keyword>
<dbReference type="HOGENOM" id="CLU_026673_11_0_11"/>
<evidence type="ECO:0000256" key="4">
    <source>
        <dbReference type="ARBA" id="ARBA00023002"/>
    </source>
</evidence>
<keyword evidence="2 5" id="KW-0479">Metal-binding</keyword>